<dbReference type="GO" id="GO:0003677">
    <property type="term" value="F:DNA binding"/>
    <property type="evidence" value="ECO:0007669"/>
    <property type="project" value="UniProtKB-KW"/>
</dbReference>
<accession>A0A8H3KSX4</accession>
<keyword evidence="2" id="KW-0238">DNA-binding</keyword>
<dbReference type="SUPFAM" id="SSF46689">
    <property type="entry name" value="Homeodomain-like"/>
    <property type="match status" value="1"/>
</dbReference>
<dbReference type="OrthoDB" id="2266637at2759"/>
<dbReference type="Proteomes" id="UP000615446">
    <property type="component" value="Unassembled WGS sequence"/>
</dbReference>
<organism evidence="2 3">
    <name type="scientific">Rhizophagus clarus</name>
    <dbReference type="NCBI Taxonomy" id="94130"/>
    <lineage>
        <taxon>Eukaryota</taxon>
        <taxon>Fungi</taxon>
        <taxon>Fungi incertae sedis</taxon>
        <taxon>Mucoromycota</taxon>
        <taxon>Glomeromycotina</taxon>
        <taxon>Glomeromycetes</taxon>
        <taxon>Glomerales</taxon>
        <taxon>Glomeraceae</taxon>
        <taxon>Rhizophagus</taxon>
    </lineage>
</organism>
<evidence type="ECO:0000313" key="2">
    <source>
        <dbReference type="EMBL" id="GES73586.1"/>
    </source>
</evidence>
<comment type="caution">
    <text evidence="2">The sequence shown here is derived from an EMBL/GenBank/DDBJ whole genome shotgun (WGS) entry which is preliminary data.</text>
</comment>
<dbReference type="Pfam" id="PF13384">
    <property type="entry name" value="HTH_23"/>
    <property type="match status" value="1"/>
</dbReference>
<dbReference type="EMBL" id="BLAL01000007">
    <property type="protein sequence ID" value="GES73586.1"/>
    <property type="molecule type" value="Genomic_DNA"/>
</dbReference>
<dbReference type="InterPro" id="IPR036388">
    <property type="entry name" value="WH-like_DNA-bd_sf"/>
</dbReference>
<dbReference type="Pfam" id="PF13358">
    <property type="entry name" value="DDE_3"/>
    <property type="match status" value="1"/>
</dbReference>
<dbReference type="Gene3D" id="3.30.420.10">
    <property type="entry name" value="Ribonuclease H-like superfamily/Ribonuclease H"/>
    <property type="match status" value="1"/>
</dbReference>
<evidence type="ECO:0000259" key="1">
    <source>
        <dbReference type="Pfam" id="PF13358"/>
    </source>
</evidence>
<dbReference type="PANTHER" id="PTHR46564:SF1">
    <property type="entry name" value="TRANSPOSASE"/>
    <property type="match status" value="1"/>
</dbReference>
<gene>
    <name evidence="2" type="ORF">RCL2_000111200</name>
</gene>
<feature type="domain" description="Tc1-like transposase DDE" evidence="1">
    <location>
        <begin position="145"/>
        <end position="286"/>
    </location>
</feature>
<protein>
    <submittedName>
        <fullName evidence="2">Homeodomain-like protein</fullName>
    </submittedName>
</protein>
<evidence type="ECO:0000313" key="3">
    <source>
        <dbReference type="Proteomes" id="UP000615446"/>
    </source>
</evidence>
<dbReference type="PANTHER" id="PTHR46564">
    <property type="entry name" value="TRANSPOSASE"/>
    <property type="match status" value="1"/>
</dbReference>
<dbReference type="Gene3D" id="1.10.10.10">
    <property type="entry name" value="Winged helix-like DNA-binding domain superfamily/Winged helix DNA-binding domain"/>
    <property type="match status" value="1"/>
</dbReference>
<dbReference type="InterPro" id="IPR047655">
    <property type="entry name" value="Transpos_IS630-like"/>
</dbReference>
<sequence length="319" mass="37124">MTRAFSEDLKWRIVFLYYNGHNCKKIAELLYISKTTVKKVLQIYMRWGAVVDPWKKPPGRNKTLTRDDMKILQELVKDKIDWYLDELVGELEVRIGKLVSIPTLWRSLVYCGISRKKLHRAAYERNELLRSTFIAKVGREYKPEQLIFMDEASKDERTLSRGYGYSLKNTFATKKNVFVRGVRYTILPALSLQGIIAVDIMEGSCTKERFKEFVISNVVPQMNAYPSEHSVLVLDNARIHHDKDLIEYIESFGGRVEFLPPYSPDFNPIESSFSVIKSFLQKYRDFVNSCSDPRYPLLIACTQITSNMAAKFFEDSIYM</sequence>
<dbReference type="NCBIfam" id="NF033545">
    <property type="entry name" value="transpos_IS630"/>
    <property type="match status" value="1"/>
</dbReference>
<dbReference type="AlphaFoldDB" id="A0A8H3KSX4"/>
<dbReference type="InterPro" id="IPR036397">
    <property type="entry name" value="RNaseH_sf"/>
</dbReference>
<keyword evidence="2" id="KW-0371">Homeobox</keyword>
<dbReference type="InterPro" id="IPR009057">
    <property type="entry name" value="Homeodomain-like_sf"/>
</dbReference>
<proteinExistence type="predicted"/>
<reference evidence="2" key="1">
    <citation type="submission" date="2019-10" db="EMBL/GenBank/DDBJ databases">
        <title>Conservation and host-specific expression of non-tandemly repeated heterogenous ribosome RNA gene in arbuscular mycorrhizal fungi.</title>
        <authorList>
            <person name="Maeda T."/>
            <person name="Kobayashi Y."/>
            <person name="Nakagawa T."/>
            <person name="Ezawa T."/>
            <person name="Yamaguchi K."/>
            <person name="Bino T."/>
            <person name="Nishimoto Y."/>
            <person name="Shigenobu S."/>
            <person name="Kawaguchi M."/>
        </authorList>
    </citation>
    <scope>NUCLEOTIDE SEQUENCE</scope>
    <source>
        <strain evidence="2">HR1</strain>
    </source>
</reference>
<name>A0A8H3KSX4_9GLOM</name>
<dbReference type="InterPro" id="IPR038717">
    <property type="entry name" value="Tc1-like_DDE_dom"/>
</dbReference>